<reference evidence="9 10" key="1">
    <citation type="submission" date="2023-10" db="EMBL/GenBank/DDBJ databases">
        <title>Virgibacillus halophilus 5B73C genome.</title>
        <authorList>
            <person name="Miliotis G."/>
            <person name="Sengupta P."/>
            <person name="Hameed A."/>
            <person name="Chuvochina M."/>
            <person name="Mcdonagh F."/>
            <person name="Simpson A.C."/>
            <person name="Singh N.K."/>
            <person name="Rekha P.D."/>
            <person name="Raman K."/>
            <person name="Hugenholtz P."/>
            <person name="Venkateswaran K."/>
        </authorList>
    </citation>
    <scope>NUCLEOTIDE SEQUENCE [LARGE SCALE GENOMIC DNA]</scope>
    <source>
        <strain evidence="9 10">5B73C</strain>
    </source>
</reference>
<dbReference type="PANTHER" id="PTHR33406">
    <property type="entry name" value="MEMBRANE PROTEIN MJ1562-RELATED"/>
    <property type="match status" value="1"/>
</dbReference>
<evidence type="ECO:0000256" key="3">
    <source>
        <dbReference type="ARBA" id="ARBA00022475"/>
    </source>
</evidence>
<feature type="transmembrane region" description="Helical" evidence="7">
    <location>
        <begin position="170"/>
        <end position="189"/>
    </location>
</feature>
<dbReference type="InterPro" id="IPR004869">
    <property type="entry name" value="MMPL_dom"/>
</dbReference>
<feature type="domain" description="Membrane transport protein MMPL" evidence="8">
    <location>
        <begin position="14"/>
        <end position="252"/>
    </location>
</feature>
<keyword evidence="5 7" id="KW-1133">Transmembrane helix</keyword>
<evidence type="ECO:0000313" key="10">
    <source>
        <dbReference type="Proteomes" id="UP001281447"/>
    </source>
</evidence>
<evidence type="ECO:0000313" key="9">
    <source>
        <dbReference type="EMBL" id="MDY0395921.1"/>
    </source>
</evidence>
<protein>
    <submittedName>
        <fullName evidence="9">Efflux RND transporter permease subunit</fullName>
    </submittedName>
</protein>
<evidence type="ECO:0000256" key="4">
    <source>
        <dbReference type="ARBA" id="ARBA00022692"/>
    </source>
</evidence>
<dbReference type="Pfam" id="PF03176">
    <property type="entry name" value="MMPL"/>
    <property type="match status" value="1"/>
</dbReference>
<dbReference type="PANTHER" id="PTHR33406:SF6">
    <property type="entry name" value="MEMBRANE PROTEIN YDGH-RELATED"/>
    <property type="match status" value="1"/>
</dbReference>
<dbReference type="EMBL" id="JAWDIP010000004">
    <property type="protein sequence ID" value="MDY0395921.1"/>
    <property type="molecule type" value="Genomic_DNA"/>
</dbReference>
<feature type="transmembrane region" description="Helical" evidence="7">
    <location>
        <begin position="195"/>
        <end position="220"/>
    </location>
</feature>
<feature type="transmembrane region" description="Helical" evidence="7">
    <location>
        <begin position="121"/>
        <end position="142"/>
    </location>
</feature>
<organism evidence="9 10">
    <name type="scientific">Tigheibacillus halophilus</name>
    <dbReference type="NCBI Taxonomy" id="361280"/>
    <lineage>
        <taxon>Bacteria</taxon>
        <taxon>Bacillati</taxon>
        <taxon>Bacillota</taxon>
        <taxon>Bacilli</taxon>
        <taxon>Bacillales</taxon>
        <taxon>Bacillaceae</taxon>
        <taxon>Tigheibacillus</taxon>
    </lineage>
</organism>
<comment type="caution">
    <text evidence="9">The sequence shown here is derived from an EMBL/GenBank/DDBJ whole genome shotgun (WGS) entry which is preliminary data.</text>
</comment>
<sequence length="387" mass="42574">MPIKLCPKIKKTIMVPFNVSLDEQEIDESRHKIYNAVKSIKVEHYLTGEEYISQDIVKNSEEGLKKTEIITVGLILVILFVVFKSFIAPLIPLLTVGISYLAAQGIVSILADTTNFPLSTFTQIFMVAVMFGIGTDYCILLISRFKEEMEHQDSVKDAVIATYQSSSKTILFAGLAVLIGFSTIGLSKFSLYQSAVAVAVGVAAVLLALFTLVPFFMVLLGKKLFWPFDKSISHKESGLWIRLGNFSWARPLWSLIIILMVTVPLLLTYNGTKSYNSLAELSSDYDSVKGFNAIADSFGPGQTMPATVVLQSKKPVEETGDYQDVEDITNLLAQMEGVKEVRSATRPAGDMIADFKVDNQTDALAKGIGQSNKGLKKDTVRAVRCIL</sequence>
<keyword evidence="10" id="KW-1185">Reference proteome</keyword>
<accession>A0ABU5CAN6</accession>
<evidence type="ECO:0000259" key="8">
    <source>
        <dbReference type="Pfam" id="PF03176"/>
    </source>
</evidence>
<feature type="transmembrane region" description="Helical" evidence="7">
    <location>
        <begin position="252"/>
        <end position="269"/>
    </location>
</feature>
<keyword evidence="4 7" id="KW-0812">Transmembrane</keyword>
<keyword evidence="6 7" id="KW-0472">Membrane</keyword>
<comment type="similarity">
    <text evidence="2">Belongs to the resistance-nodulation-cell division (RND) (TC 2.A.6) family. MmpL subfamily.</text>
</comment>
<evidence type="ECO:0000256" key="1">
    <source>
        <dbReference type="ARBA" id="ARBA00004651"/>
    </source>
</evidence>
<keyword evidence="3" id="KW-1003">Cell membrane</keyword>
<evidence type="ECO:0000256" key="6">
    <source>
        <dbReference type="ARBA" id="ARBA00023136"/>
    </source>
</evidence>
<evidence type="ECO:0000256" key="2">
    <source>
        <dbReference type="ARBA" id="ARBA00010157"/>
    </source>
</evidence>
<feature type="transmembrane region" description="Helical" evidence="7">
    <location>
        <begin position="74"/>
        <end position="101"/>
    </location>
</feature>
<proteinExistence type="inferred from homology"/>
<comment type="subcellular location">
    <subcellularLocation>
        <location evidence="1">Cell membrane</location>
        <topology evidence="1">Multi-pass membrane protein</topology>
    </subcellularLocation>
</comment>
<dbReference type="Gene3D" id="1.20.1640.10">
    <property type="entry name" value="Multidrug efflux transporter AcrB transmembrane domain"/>
    <property type="match status" value="1"/>
</dbReference>
<gene>
    <name evidence="9" type="ORF">RWE15_17955</name>
</gene>
<evidence type="ECO:0000256" key="5">
    <source>
        <dbReference type="ARBA" id="ARBA00022989"/>
    </source>
</evidence>
<name>A0ABU5CAN6_9BACI</name>
<dbReference type="SUPFAM" id="SSF82866">
    <property type="entry name" value="Multidrug efflux transporter AcrB transmembrane domain"/>
    <property type="match status" value="1"/>
</dbReference>
<evidence type="ECO:0000256" key="7">
    <source>
        <dbReference type="SAM" id="Phobius"/>
    </source>
</evidence>
<dbReference type="Proteomes" id="UP001281447">
    <property type="component" value="Unassembled WGS sequence"/>
</dbReference>
<dbReference type="InterPro" id="IPR050545">
    <property type="entry name" value="Mycobact_MmpL"/>
</dbReference>